<name>A0ACB8ZAX2_9ASTR</name>
<evidence type="ECO:0000313" key="1">
    <source>
        <dbReference type="EMBL" id="KAI3694922.1"/>
    </source>
</evidence>
<organism evidence="1 2">
    <name type="scientific">Smallanthus sonchifolius</name>
    <dbReference type="NCBI Taxonomy" id="185202"/>
    <lineage>
        <taxon>Eukaryota</taxon>
        <taxon>Viridiplantae</taxon>
        <taxon>Streptophyta</taxon>
        <taxon>Embryophyta</taxon>
        <taxon>Tracheophyta</taxon>
        <taxon>Spermatophyta</taxon>
        <taxon>Magnoliopsida</taxon>
        <taxon>eudicotyledons</taxon>
        <taxon>Gunneridae</taxon>
        <taxon>Pentapetalae</taxon>
        <taxon>asterids</taxon>
        <taxon>campanulids</taxon>
        <taxon>Asterales</taxon>
        <taxon>Asteraceae</taxon>
        <taxon>Asteroideae</taxon>
        <taxon>Heliantheae alliance</taxon>
        <taxon>Millerieae</taxon>
        <taxon>Smallanthus</taxon>
    </lineage>
</organism>
<accession>A0ACB8ZAX2</accession>
<proteinExistence type="predicted"/>
<keyword evidence="2" id="KW-1185">Reference proteome</keyword>
<dbReference type="Proteomes" id="UP001056120">
    <property type="component" value="Linkage Group LG26"/>
</dbReference>
<gene>
    <name evidence="1" type="ORF">L1987_77906</name>
</gene>
<reference evidence="1 2" key="2">
    <citation type="journal article" date="2022" name="Mol. Ecol. Resour.">
        <title>The genomes of chicory, endive, great burdock and yacon provide insights into Asteraceae paleo-polyploidization history and plant inulin production.</title>
        <authorList>
            <person name="Fan W."/>
            <person name="Wang S."/>
            <person name="Wang H."/>
            <person name="Wang A."/>
            <person name="Jiang F."/>
            <person name="Liu H."/>
            <person name="Zhao H."/>
            <person name="Xu D."/>
            <person name="Zhang Y."/>
        </authorList>
    </citation>
    <scope>NUCLEOTIDE SEQUENCE [LARGE SCALE GENOMIC DNA]</scope>
    <source>
        <strain evidence="2">cv. Yunnan</strain>
        <tissue evidence="1">Leaves</tissue>
    </source>
</reference>
<evidence type="ECO:0000313" key="2">
    <source>
        <dbReference type="Proteomes" id="UP001056120"/>
    </source>
</evidence>
<reference evidence="2" key="1">
    <citation type="journal article" date="2022" name="Mol. Ecol. Resour.">
        <title>The genomes of chicory, endive, great burdock and yacon provide insights into Asteraceae palaeo-polyploidization history and plant inulin production.</title>
        <authorList>
            <person name="Fan W."/>
            <person name="Wang S."/>
            <person name="Wang H."/>
            <person name="Wang A."/>
            <person name="Jiang F."/>
            <person name="Liu H."/>
            <person name="Zhao H."/>
            <person name="Xu D."/>
            <person name="Zhang Y."/>
        </authorList>
    </citation>
    <scope>NUCLEOTIDE SEQUENCE [LARGE SCALE GENOMIC DNA]</scope>
    <source>
        <strain evidence="2">cv. Yunnan</strain>
    </source>
</reference>
<sequence>MRLYIAVAKSKKPKSCISHDIAKSKSQRKEDGHFLDKIANLQIGEGLECNKHQRKYPQVIFKGTVAVVLQLLGKEFAIKKVVKVNAIALVLLKYNAALSPAVLSRSDVVYVMINDPDDTTDSHIASHILPSLKRQRVAYRMTVKTVGGTNQLLEEMAT</sequence>
<protein>
    <submittedName>
        <fullName evidence="1">Uncharacterized protein</fullName>
    </submittedName>
</protein>
<dbReference type="EMBL" id="CM042043">
    <property type="protein sequence ID" value="KAI3694922.1"/>
    <property type="molecule type" value="Genomic_DNA"/>
</dbReference>
<comment type="caution">
    <text evidence="1">The sequence shown here is derived from an EMBL/GenBank/DDBJ whole genome shotgun (WGS) entry which is preliminary data.</text>
</comment>